<dbReference type="OrthoDB" id="9783163at2"/>
<organism evidence="3 4">
    <name type="scientific">Campylobacter curvus (strain 525.92)</name>
    <dbReference type="NCBI Taxonomy" id="360105"/>
    <lineage>
        <taxon>Bacteria</taxon>
        <taxon>Pseudomonadati</taxon>
        <taxon>Campylobacterota</taxon>
        <taxon>Epsilonproteobacteria</taxon>
        <taxon>Campylobacterales</taxon>
        <taxon>Campylobacteraceae</taxon>
        <taxon>Campylobacter</taxon>
    </lineage>
</organism>
<evidence type="ECO:0000313" key="4">
    <source>
        <dbReference type="Proteomes" id="UP000006380"/>
    </source>
</evidence>
<dbReference type="PROSITE" id="PS51257">
    <property type="entry name" value="PROKAR_LIPOPROTEIN"/>
    <property type="match status" value="1"/>
</dbReference>
<keyword evidence="2" id="KW-1134">Transmembrane beta strand</keyword>
<dbReference type="PANTHER" id="PTHR30203">
    <property type="entry name" value="OUTER MEMBRANE CATION EFFLUX PROTEIN"/>
    <property type="match status" value="1"/>
</dbReference>
<dbReference type="RefSeq" id="WP_041743148.1">
    <property type="nucleotide sequence ID" value="NC_009715.2"/>
</dbReference>
<gene>
    <name evidence="3" type="primary">cmeC</name>
    <name evidence="3" type="ORF">CCV52592_1774</name>
</gene>
<keyword evidence="2" id="KW-0564">Palmitate</keyword>
<dbReference type="InterPro" id="IPR010131">
    <property type="entry name" value="MdtP/NodT-like"/>
</dbReference>
<dbReference type="AlphaFoldDB" id="A0A0M4SFN6"/>
<dbReference type="SUPFAM" id="SSF56954">
    <property type="entry name" value="Outer membrane efflux proteins (OEP)"/>
    <property type="match status" value="1"/>
</dbReference>
<reference evidence="3" key="1">
    <citation type="submission" date="2016-07" db="EMBL/GenBank/DDBJ databases">
        <title>Comparative genomics of the Campylobacter concisus group.</title>
        <authorList>
            <person name="Miller W.G."/>
            <person name="Yee E."/>
            <person name="Chapman M.H."/>
            <person name="Huynh S."/>
            <person name="Bono J.L."/>
            <person name="On S.L.W."/>
            <person name="StLeger J."/>
            <person name="Foster G."/>
            <person name="Parker C.T."/>
        </authorList>
    </citation>
    <scope>NUCLEOTIDE SEQUENCE</scope>
    <source>
        <strain evidence="3">525.92</strain>
    </source>
</reference>
<sequence length="461" mass="51015">MRNIAIFIIALFMAGCSFRPAMPETNTTFEYKYESSDINDYWWKEFNDERLNALVEDALKNNIDLKLAYINLQKAALTLKNSKADLFPTVGINAEASKTRTSGETYTGQDNIKYDSFSLNAVLNYEVDLWGRVRNSIASSDALLQASKYDYANSRLTIASNVAQAYFTLVSLRMQERVLEDTLASYIDTMNYRKKQLDAGSITQMVYLQSVASVQSAQISLTDVKNSIVSASNSLAILCAKSNDEILNQIVATSATLPDAPQVNAGISSDILLRRSDVASAYESLKSSNALIGVAKAAYFPTLSLTGIFGFSSSELDRLFVQNANVWSLAGSLAQTVFDYGKRRNNVEIAKFTQSANALSYEKTIKTALGEVKVALEDRKNAMQVWQDTKRLLSSQDEIYHLAKAQYDAGYSDHLTFLDAQRNLLSTRLSAISAQLNLDNAAVEIYKVFGGGFKAEQTDQK</sequence>
<dbReference type="InterPro" id="IPR003423">
    <property type="entry name" value="OMP_efflux"/>
</dbReference>
<dbReference type="Proteomes" id="UP000006380">
    <property type="component" value="Chromosome"/>
</dbReference>
<keyword evidence="2" id="KW-0812">Transmembrane</keyword>
<evidence type="ECO:0000313" key="3">
    <source>
        <dbReference type="EMBL" id="ALF45090.1"/>
    </source>
</evidence>
<protein>
    <submittedName>
        <fullName evidence="3">Multidrug efflux system CmeABC, outer membrane lipoprotein CmeC</fullName>
    </submittedName>
</protein>
<feature type="chain" id="PRO_5005732180" evidence="2">
    <location>
        <begin position="24"/>
        <end position="461"/>
    </location>
</feature>
<comment type="similarity">
    <text evidence="1 2">Belongs to the outer membrane factor (OMF) (TC 1.B.17) family.</text>
</comment>
<dbReference type="Gene3D" id="2.20.200.10">
    <property type="entry name" value="Outer membrane efflux proteins (OEP)"/>
    <property type="match status" value="1"/>
</dbReference>
<dbReference type="Pfam" id="PF02321">
    <property type="entry name" value="OEP"/>
    <property type="match status" value="2"/>
</dbReference>
<keyword evidence="2" id="KW-0732">Signal</keyword>
<keyword evidence="2 3" id="KW-0449">Lipoprotein</keyword>
<accession>A0A0M4SFN6</accession>
<dbReference type="GO" id="GO:0005886">
    <property type="term" value="C:plasma membrane"/>
    <property type="evidence" value="ECO:0007669"/>
    <property type="project" value="UniProtKB-SubCell"/>
</dbReference>
<evidence type="ECO:0000256" key="2">
    <source>
        <dbReference type="RuleBase" id="RU362097"/>
    </source>
</evidence>
<keyword evidence="2" id="KW-0472">Membrane</keyword>
<evidence type="ECO:0000256" key="1">
    <source>
        <dbReference type="ARBA" id="ARBA00007613"/>
    </source>
</evidence>
<dbReference type="EMBL" id="CP000767">
    <property type="protein sequence ID" value="ALF45090.1"/>
    <property type="molecule type" value="Genomic_DNA"/>
</dbReference>
<dbReference type="Gene3D" id="1.20.1600.10">
    <property type="entry name" value="Outer membrane efflux proteins (OEP)"/>
    <property type="match status" value="1"/>
</dbReference>
<dbReference type="KEGG" id="ccv:CCV52592_1774"/>
<name>A0A0M4SFN6_CAMC5</name>
<dbReference type="NCBIfam" id="TIGR01845">
    <property type="entry name" value="outer_NodT"/>
    <property type="match status" value="1"/>
</dbReference>
<dbReference type="GO" id="GO:0015562">
    <property type="term" value="F:efflux transmembrane transporter activity"/>
    <property type="evidence" value="ECO:0007669"/>
    <property type="project" value="InterPro"/>
</dbReference>
<proteinExistence type="inferred from homology"/>
<dbReference type="PANTHER" id="PTHR30203:SF30">
    <property type="entry name" value="OUTER MEMBRANE PROTEIN-RELATED"/>
    <property type="match status" value="1"/>
</dbReference>
<feature type="signal peptide" evidence="2">
    <location>
        <begin position="1"/>
        <end position="23"/>
    </location>
</feature>
<keyword evidence="4" id="KW-1185">Reference proteome</keyword>
<dbReference type="STRING" id="360105.CCV52592_1774"/>
<comment type="subcellular location">
    <subcellularLocation>
        <location evidence="2">Cell membrane</location>
        <topology evidence="2">Lipid-anchor</topology>
    </subcellularLocation>
</comment>